<evidence type="ECO:0000313" key="5">
    <source>
        <dbReference type="EnsemblPlants" id="AUR62004441-RA:cds"/>
    </source>
</evidence>
<dbReference type="GO" id="GO:0016788">
    <property type="term" value="F:hydrolase activity, acting on ester bonds"/>
    <property type="evidence" value="ECO:0007669"/>
    <property type="project" value="InterPro"/>
</dbReference>
<comment type="similarity">
    <text evidence="1">Belongs to the 'GDSL' lipolytic enzyme family.</text>
</comment>
<dbReference type="Pfam" id="PF00657">
    <property type="entry name" value="Lipase_GDSL"/>
    <property type="match status" value="1"/>
</dbReference>
<dbReference type="Gene3D" id="3.40.50.1110">
    <property type="entry name" value="SGNH hydrolase"/>
    <property type="match status" value="1"/>
</dbReference>
<dbReference type="Gramene" id="AUR62004441-RA">
    <property type="protein sequence ID" value="AUR62004441-RA:cds"/>
    <property type="gene ID" value="AUR62004441"/>
</dbReference>
<dbReference type="OMA" id="CMKTYNS"/>
<evidence type="ECO:0008006" key="7">
    <source>
        <dbReference type="Google" id="ProtNLM"/>
    </source>
</evidence>
<accession>A0A803KZI1</accession>
<keyword evidence="2" id="KW-0732">Signal</keyword>
<dbReference type="PANTHER" id="PTHR22835">
    <property type="entry name" value="ZINC FINGER FYVE DOMAIN CONTAINING PROTEIN"/>
    <property type="match status" value="1"/>
</dbReference>
<evidence type="ECO:0000313" key="6">
    <source>
        <dbReference type="Proteomes" id="UP000596660"/>
    </source>
</evidence>
<name>A0A803KZI1_CHEQI</name>
<evidence type="ECO:0000256" key="2">
    <source>
        <dbReference type="ARBA" id="ARBA00022729"/>
    </source>
</evidence>
<sequence>MRWPVGAWASPERVRKAGGVGGGRCRVGLRLETVSVRERGRQPGSLEIGVLENGDSKCDIEGIFNFGDSNTDTGGFFAAFPSQRGPSGMTYFKKPVGRASDGRVIVDFLAQAIGIPFISPYLKSIGADYRHGANFATAASTVRLPNTSLFVTGVSPFSLAIQLNQMKELQSRVLEISHSSSTNVSTPLPSKSIFSKAVYTFYIGQNDFTGNLANLGIGGVKQFLPQVISQIVYTIKELYGIGGRTFWVLNLAPIGCYPAFLVELPHKSSDIDEFGCMISYNNAVKDYNDMLKNAIQQTRGVLPNASIIYVDTHSVLLDLFQHPTTYGLKYGTKACCGQGGGPYNFNPQVFCGNTKLINGSTLTATACEDPSKYVSWDGIHATEVANKLVTLSILNGSIFDPPFPLNRVCDLHPIG</sequence>
<reference evidence="5" key="1">
    <citation type="journal article" date="2017" name="Nature">
        <title>The genome of Chenopodium quinoa.</title>
        <authorList>
            <person name="Jarvis D.E."/>
            <person name="Ho Y.S."/>
            <person name="Lightfoot D.J."/>
            <person name="Schmoeckel S.M."/>
            <person name="Li B."/>
            <person name="Borm T.J.A."/>
            <person name="Ohyanagi H."/>
            <person name="Mineta K."/>
            <person name="Michell C.T."/>
            <person name="Saber N."/>
            <person name="Kharbatia N.M."/>
            <person name="Rupper R.R."/>
            <person name="Sharp A.R."/>
            <person name="Dally N."/>
            <person name="Boughton B.A."/>
            <person name="Woo Y.H."/>
            <person name="Gao G."/>
            <person name="Schijlen E.G.W.M."/>
            <person name="Guo X."/>
            <person name="Momin A.A."/>
            <person name="Negrao S."/>
            <person name="Al-Babili S."/>
            <person name="Gehring C."/>
            <person name="Roessner U."/>
            <person name="Jung C."/>
            <person name="Murphy K."/>
            <person name="Arold S.T."/>
            <person name="Gojobori T."/>
            <person name="van der Linden C.G."/>
            <person name="van Loo E.N."/>
            <person name="Jellen E.N."/>
            <person name="Maughan P.J."/>
            <person name="Tester M."/>
        </authorList>
    </citation>
    <scope>NUCLEOTIDE SEQUENCE [LARGE SCALE GENOMIC DNA]</scope>
    <source>
        <strain evidence="5">cv. PI 614886</strain>
    </source>
</reference>
<dbReference type="EnsemblPlants" id="AUR62004441-RA">
    <property type="protein sequence ID" value="AUR62004441-RA:cds"/>
    <property type="gene ID" value="AUR62004441"/>
</dbReference>
<dbReference type="PANTHER" id="PTHR22835:SF476">
    <property type="entry name" value="OS06G0160200 PROTEIN"/>
    <property type="match status" value="1"/>
</dbReference>
<evidence type="ECO:0000256" key="4">
    <source>
        <dbReference type="ARBA" id="ARBA00023180"/>
    </source>
</evidence>
<reference evidence="5" key="2">
    <citation type="submission" date="2021-03" db="UniProtKB">
        <authorList>
            <consortium name="EnsemblPlants"/>
        </authorList>
    </citation>
    <scope>IDENTIFICATION</scope>
</reference>
<dbReference type="InterPro" id="IPR001087">
    <property type="entry name" value="GDSL"/>
</dbReference>
<keyword evidence="3" id="KW-0378">Hydrolase</keyword>
<keyword evidence="4" id="KW-0325">Glycoprotein</keyword>
<organism evidence="5 6">
    <name type="scientific">Chenopodium quinoa</name>
    <name type="common">Quinoa</name>
    <dbReference type="NCBI Taxonomy" id="63459"/>
    <lineage>
        <taxon>Eukaryota</taxon>
        <taxon>Viridiplantae</taxon>
        <taxon>Streptophyta</taxon>
        <taxon>Embryophyta</taxon>
        <taxon>Tracheophyta</taxon>
        <taxon>Spermatophyta</taxon>
        <taxon>Magnoliopsida</taxon>
        <taxon>eudicotyledons</taxon>
        <taxon>Gunneridae</taxon>
        <taxon>Pentapetalae</taxon>
        <taxon>Caryophyllales</taxon>
        <taxon>Chenopodiaceae</taxon>
        <taxon>Chenopodioideae</taxon>
        <taxon>Atripliceae</taxon>
        <taxon>Chenopodium</taxon>
    </lineage>
</organism>
<protein>
    <recommendedName>
        <fullName evidence="7">GDSL esterase/lipase</fullName>
    </recommendedName>
</protein>
<dbReference type="InterPro" id="IPR036514">
    <property type="entry name" value="SGNH_hydro_sf"/>
</dbReference>
<evidence type="ECO:0000256" key="3">
    <source>
        <dbReference type="ARBA" id="ARBA00022801"/>
    </source>
</evidence>
<dbReference type="Proteomes" id="UP000596660">
    <property type="component" value="Unplaced"/>
</dbReference>
<dbReference type="AlphaFoldDB" id="A0A803KZI1"/>
<dbReference type="CDD" id="cd01837">
    <property type="entry name" value="SGNH_plant_lipase_like"/>
    <property type="match status" value="1"/>
</dbReference>
<proteinExistence type="inferred from homology"/>
<dbReference type="InterPro" id="IPR035669">
    <property type="entry name" value="SGNH_plant_lipase-like"/>
</dbReference>
<keyword evidence="6" id="KW-1185">Reference proteome</keyword>
<evidence type="ECO:0000256" key="1">
    <source>
        <dbReference type="ARBA" id="ARBA00008668"/>
    </source>
</evidence>